<dbReference type="SUPFAM" id="SSF50475">
    <property type="entry name" value="FMN-binding split barrel"/>
    <property type="match status" value="1"/>
</dbReference>
<organism evidence="3 4">
    <name type="scientific">Tectimicrobiota bacterium</name>
    <dbReference type="NCBI Taxonomy" id="2528274"/>
    <lineage>
        <taxon>Bacteria</taxon>
        <taxon>Pseudomonadati</taxon>
        <taxon>Nitrospinota/Tectimicrobiota group</taxon>
        <taxon>Candidatus Tectimicrobiota</taxon>
    </lineage>
</organism>
<dbReference type="EMBL" id="VGLS01000053">
    <property type="protein sequence ID" value="MBM3222772.1"/>
    <property type="molecule type" value="Genomic_DNA"/>
</dbReference>
<comment type="caution">
    <text evidence="3">The sequence shown here is derived from an EMBL/GenBank/DDBJ whole genome shotgun (WGS) entry which is preliminary data.</text>
</comment>
<dbReference type="Proteomes" id="UP000712673">
    <property type="component" value="Unassembled WGS sequence"/>
</dbReference>
<dbReference type="GO" id="GO:0005829">
    <property type="term" value="C:cytosol"/>
    <property type="evidence" value="ECO:0007669"/>
    <property type="project" value="TreeGrafter"/>
</dbReference>
<gene>
    <name evidence="3" type="ORF">FJZ47_03070</name>
</gene>
<dbReference type="PANTHER" id="PTHR35176:SF2">
    <property type="entry name" value="F420H(2)-DEPENDENT REDUCTASE RV1155"/>
    <property type="match status" value="1"/>
</dbReference>
<dbReference type="GO" id="GO:0016627">
    <property type="term" value="F:oxidoreductase activity, acting on the CH-CH group of donors"/>
    <property type="evidence" value="ECO:0007669"/>
    <property type="project" value="TreeGrafter"/>
</dbReference>
<proteinExistence type="predicted"/>
<keyword evidence="1" id="KW-0560">Oxidoreductase</keyword>
<dbReference type="AlphaFoldDB" id="A0A937VZX0"/>
<evidence type="ECO:0000313" key="3">
    <source>
        <dbReference type="EMBL" id="MBM3222772.1"/>
    </source>
</evidence>
<feature type="domain" description="Pyridoxamine 5'-phosphate oxidase N-terminal" evidence="2">
    <location>
        <begin position="4"/>
        <end position="127"/>
    </location>
</feature>
<dbReference type="GO" id="GO:0070967">
    <property type="term" value="F:coenzyme F420 binding"/>
    <property type="evidence" value="ECO:0007669"/>
    <property type="project" value="TreeGrafter"/>
</dbReference>
<dbReference type="InterPro" id="IPR052019">
    <property type="entry name" value="F420H2_bilvrd_red/Heme_oxyg"/>
</dbReference>
<evidence type="ECO:0000313" key="4">
    <source>
        <dbReference type="Proteomes" id="UP000712673"/>
    </source>
</evidence>
<evidence type="ECO:0000259" key="2">
    <source>
        <dbReference type="Pfam" id="PF01243"/>
    </source>
</evidence>
<name>A0A937VZX0_UNCTE</name>
<dbReference type="InterPro" id="IPR011576">
    <property type="entry name" value="Pyridox_Oxase_N"/>
</dbReference>
<dbReference type="Pfam" id="PF01243">
    <property type="entry name" value="PNPOx_N"/>
    <property type="match status" value="1"/>
</dbReference>
<dbReference type="PANTHER" id="PTHR35176">
    <property type="entry name" value="HEME OXYGENASE HI_0854-RELATED"/>
    <property type="match status" value="1"/>
</dbReference>
<dbReference type="InterPro" id="IPR012349">
    <property type="entry name" value="Split_barrel_FMN-bd"/>
</dbReference>
<dbReference type="InterPro" id="IPR019920">
    <property type="entry name" value="F420-binding_dom_put"/>
</dbReference>
<dbReference type="Gene3D" id="2.30.110.10">
    <property type="entry name" value="Electron Transport, Fmn-binding Protein, Chain A"/>
    <property type="match status" value="1"/>
</dbReference>
<dbReference type="NCBIfam" id="TIGR03618">
    <property type="entry name" value="Rv1155_F420"/>
    <property type="match status" value="1"/>
</dbReference>
<evidence type="ECO:0000256" key="1">
    <source>
        <dbReference type="ARBA" id="ARBA00023002"/>
    </source>
</evidence>
<sequence length="136" mass="15436">MDLAEARQFLATNNCAVLVTYRRDGRLQMSPVTVGVDAAGRAVVSSRAGAYKVRNLRRDPRASLCVFVDAFYGPWIQVDGTAEVLELPEAMEPLVEYYRRIEGEHPDWDDYRRAMLRDERVLLRITLAHAGPERQG</sequence>
<accession>A0A937VZX0</accession>
<protein>
    <submittedName>
        <fullName evidence="3">PPOX class F420-dependent oxidoreductase</fullName>
    </submittedName>
</protein>
<reference evidence="3" key="1">
    <citation type="submission" date="2019-03" db="EMBL/GenBank/DDBJ databases">
        <title>Lake Tanganyika Metagenome-Assembled Genomes (MAGs).</title>
        <authorList>
            <person name="Tran P."/>
        </authorList>
    </citation>
    <scope>NUCLEOTIDE SEQUENCE</scope>
    <source>
        <strain evidence="3">K_DeepCast_65m_m2_066</strain>
    </source>
</reference>